<accession>A0ABW8J5A5</accession>
<protein>
    <submittedName>
        <fullName evidence="1">Uncharacterized protein</fullName>
    </submittedName>
</protein>
<sequence length="213" mass="23915">MDTATLQRHLLRLFERHEVELEPDEDWLLTDGDFPAVRASWHDAIADAPGRLDLDIVLNEDQQIEESYAGIGTGDAACRDALERFEQGSLHVLLAACWYVTDARKLQLDSWDIGVHGWDAFIGPLVVQGTAVTLPADALAPLTAALRSEALAPRMHWVRMFLRREANGETTVETRLDNEPWPAGDHALSAVAWPPAAEPYRVRCFMMLDIRDY</sequence>
<reference evidence="1 2" key="1">
    <citation type="submission" date="2020-10" db="EMBL/GenBank/DDBJ databases">
        <title>Phylogeny of dyella-like bacteria.</title>
        <authorList>
            <person name="Fu J."/>
        </authorList>
    </citation>
    <scope>NUCLEOTIDE SEQUENCE [LARGE SCALE GENOMIC DNA]</scope>
    <source>
        <strain evidence="1 2">KACC 19113</strain>
    </source>
</reference>
<gene>
    <name evidence="1" type="ORF">ISP25_10350</name>
</gene>
<dbReference type="Proteomes" id="UP001620339">
    <property type="component" value="Unassembled WGS sequence"/>
</dbReference>
<name>A0ABW8J5A5_9GAMM</name>
<comment type="caution">
    <text evidence="1">The sequence shown here is derived from an EMBL/GenBank/DDBJ whole genome shotgun (WGS) entry which is preliminary data.</text>
</comment>
<keyword evidence="2" id="KW-1185">Reference proteome</keyword>
<dbReference type="EMBL" id="JADIKK010000008">
    <property type="protein sequence ID" value="MFK2877468.1"/>
    <property type="molecule type" value="Genomic_DNA"/>
</dbReference>
<dbReference type="Pfam" id="PF19875">
    <property type="entry name" value="DUF6348"/>
    <property type="match status" value="1"/>
</dbReference>
<evidence type="ECO:0000313" key="1">
    <source>
        <dbReference type="EMBL" id="MFK2877468.1"/>
    </source>
</evidence>
<dbReference type="InterPro" id="IPR045929">
    <property type="entry name" value="DUF6348"/>
</dbReference>
<dbReference type="RefSeq" id="WP_404613684.1">
    <property type="nucleotide sequence ID" value="NZ_JADIKK010000008.1"/>
</dbReference>
<proteinExistence type="predicted"/>
<organism evidence="1 2">
    <name type="scientific">Rhodanobacter hydrolyticus</name>
    <dbReference type="NCBI Taxonomy" id="2250595"/>
    <lineage>
        <taxon>Bacteria</taxon>
        <taxon>Pseudomonadati</taxon>
        <taxon>Pseudomonadota</taxon>
        <taxon>Gammaproteobacteria</taxon>
        <taxon>Lysobacterales</taxon>
        <taxon>Rhodanobacteraceae</taxon>
        <taxon>Rhodanobacter</taxon>
    </lineage>
</organism>
<evidence type="ECO:0000313" key="2">
    <source>
        <dbReference type="Proteomes" id="UP001620339"/>
    </source>
</evidence>